<evidence type="ECO:0000313" key="3">
    <source>
        <dbReference type="Proteomes" id="UP001150266"/>
    </source>
</evidence>
<evidence type="ECO:0000313" key="2">
    <source>
        <dbReference type="EMBL" id="KAJ4471481.1"/>
    </source>
</evidence>
<comment type="caution">
    <text evidence="2">The sequence shown here is derived from an EMBL/GenBank/DDBJ whole genome shotgun (WGS) entry which is preliminary data.</text>
</comment>
<name>A0A9W9DHX2_9AGAR</name>
<dbReference type="EMBL" id="JAOTPV010000022">
    <property type="protein sequence ID" value="KAJ4471481.1"/>
    <property type="molecule type" value="Genomic_DNA"/>
</dbReference>
<dbReference type="Proteomes" id="UP001150266">
    <property type="component" value="Unassembled WGS sequence"/>
</dbReference>
<evidence type="ECO:0000256" key="1">
    <source>
        <dbReference type="SAM" id="MobiDB-lite"/>
    </source>
</evidence>
<proteinExistence type="predicted"/>
<feature type="compositionally biased region" description="Basic and acidic residues" evidence="1">
    <location>
        <begin position="162"/>
        <end position="183"/>
    </location>
</feature>
<organism evidence="2 3">
    <name type="scientific">Lentinula aciculospora</name>
    <dbReference type="NCBI Taxonomy" id="153920"/>
    <lineage>
        <taxon>Eukaryota</taxon>
        <taxon>Fungi</taxon>
        <taxon>Dikarya</taxon>
        <taxon>Basidiomycota</taxon>
        <taxon>Agaricomycotina</taxon>
        <taxon>Agaricomycetes</taxon>
        <taxon>Agaricomycetidae</taxon>
        <taxon>Agaricales</taxon>
        <taxon>Marasmiineae</taxon>
        <taxon>Omphalotaceae</taxon>
        <taxon>Lentinula</taxon>
    </lineage>
</organism>
<sequence length="227" mass="24680">MSDISQPDFEHNFIQVSDTSVSSTPRSSSTFSEEESMASGVIVSSLTSSLDPSVTNEISKDVLQVSTHEREIVLWMRAHPNKSFVVDDDYKISALCKSLSLPSQKTAHDEYERVDLTNEPVPIGRSSKGIMISPGAFTAVSGRQKIFYERKGDRKHVQKTANPRDRLRHPETRGSTEISESRVKLRSPQSSMSVAGASVLFGASNFVIKGGSIAAGAFSAIAGDQEI</sequence>
<dbReference type="OrthoDB" id="2963106at2759"/>
<accession>A0A9W9DHX2</accession>
<gene>
    <name evidence="2" type="ORF">J3R30DRAFT_3800465</name>
</gene>
<dbReference type="AlphaFoldDB" id="A0A9W9DHX2"/>
<reference evidence="2" key="1">
    <citation type="submission" date="2022-08" db="EMBL/GenBank/DDBJ databases">
        <title>A Global Phylogenomic Analysis of the Shiitake Genus Lentinula.</title>
        <authorList>
            <consortium name="DOE Joint Genome Institute"/>
            <person name="Sierra-Patev S."/>
            <person name="Min B."/>
            <person name="Naranjo-Ortiz M."/>
            <person name="Looney B."/>
            <person name="Konkel Z."/>
            <person name="Slot J.C."/>
            <person name="Sakamoto Y."/>
            <person name="Steenwyk J.L."/>
            <person name="Rokas A."/>
            <person name="Carro J."/>
            <person name="Camarero S."/>
            <person name="Ferreira P."/>
            <person name="Molpeceres G."/>
            <person name="Ruiz-Duenas F.J."/>
            <person name="Serrano A."/>
            <person name="Henrissat B."/>
            <person name="Drula E."/>
            <person name="Hughes K.W."/>
            <person name="Mata J.L."/>
            <person name="Ishikawa N.K."/>
            <person name="Vargas-Isla R."/>
            <person name="Ushijima S."/>
            <person name="Smith C.A."/>
            <person name="Ahrendt S."/>
            <person name="Andreopoulos W."/>
            <person name="He G."/>
            <person name="Labutti K."/>
            <person name="Lipzen A."/>
            <person name="Ng V."/>
            <person name="Riley R."/>
            <person name="Sandor L."/>
            <person name="Barry K."/>
            <person name="Martinez A.T."/>
            <person name="Xiao Y."/>
            <person name="Gibbons J.G."/>
            <person name="Terashima K."/>
            <person name="Grigoriev I.V."/>
            <person name="Hibbett D.S."/>
        </authorList>
    </citation>
    <scope>NUCLEOTIDE SEQUENCE</scope>
    <source>
        <strain evidence="2">JLM2183</strain>
    </source>
</reference>
<keyword evidence="3" id="KW-1185">Reference proteome</keyword>
<feature type="region of interest" description="Disordered" evidence="1">
    <location>
        <begin position="151"/>
        <end position="185"/>
    </location>
</feature>
<protein>
    <submittedName>
        <fullName evidence="2">Uncharacterized protein</fullName>
    </submittedName>
</protein>